<name>A0A1R1JSX8_ALCXX</name>
<gene>
    <name evidence="13" type="ORF">BIZ92_26540</name>
</gene>
<keyword evidence="2" id="KW-0732">Signal</keyword>
<dbReference type="PANTHER" id="PTHR34978">
    <property type="entry name" value="POSSIBLE SENSOR-TRANSDUCER PROTEIN BLAR"/>
    <property type="match status" value="1"/>
</dbReference>
<evidence type="ECO:0000313" key="14">
    <source>
        <dbReference type="Proteomes" id="UP000187251"/>
    </source>
</evidence>
<evidence type="ECO:0000259" key="12">
    <source>
        <dbReference type="Pfam" id="PF05569"/>
    </source>
</evidence>
<dbReference type="GO" id="GO:0008360">
    <property type="term" value="P:regulation of cell shape"/>
    <property type="evidence" value="ECO:0007669"/>
    <property type="project" value="UniProtKB-KW"/>
</dbReference>
<keyword evidence="4" id="KW-0133">Cell shape</keyword>
<dbReference type="Gene3D" id="3.40.710.10">
    <property type="entry name" value="DD-peptidase/beta-lactamase superfamily"/>
    <property type="match status" value="1"/>
</dbReference>
<comment type="caution">
    <text evidence="13">The sequence shown here is derived from an EMBL/GenBank/DDBJ whole genome shotgun (WGS) entry which is preliminary data.</text>
</comment>
<evidence type="ECO:0000256" key="3">
    <source>
        <dbReference type="ARBA" id="ARBA00022801"/>
    </source>
</evidence>
<dbReference type="PANTHER" id="PTHR34978:SF3">
    <property type="entry name" value="SLR0241 PROTEIN"/>
    <property type="match status" value="1"/>
</dbReference>
<feature type="domain" description="Peptidase S11 D-alanyl-D-alanine carboxypeptidase A N-terminal" evidence="11">
    <location>
        <begin position="342"/>
        <end position="562"/>
    </location>
</feature>
<dbReference type="Proteomes" id="UP000187251">
    <property type="component" value="Unassembled WGS sequence"/>
</dbReference>
<dbReference type="GO" id="GO:0009002">
    <property type="term" value="F:serine-type D-Ala-D-Ala carboxypeptidase activity"/>
    <property type="evidence" value="ECO:0007669"/>
    <property type="project" value="InterPro"/>
</dbReference>
<dbReference type="OrthoDB" id="15218at2"/>
<feature type="transmembrane region" description="Helical" evidence="10">
    <location>
        <begin position="291"/>
        <end position="311"/>
    </location>
</feature>
<evidence type="ECO:0000256" key="8">
    <source>
        <dbReference type="PIRSR" id="PIRSR618044-2"/>
    </source>
</evidence>
<evidence type="ECO:0000313" key="13">
    <source>
        <dbReference type="EMBL" id="OMG86414.1"/>
    </source>
</evidence>
<feature type="transmembrane region" description="Helical" evidence="10">
    <location>
        <begin position="46"/>
        <end position="68"/>
    </location>
</feature>
<keyword evidence="6" id="KW-0961">Cell wall biogenesis/degradation</keyword>
<feature type="domain" description="Peptidase M56" evidence="12">
    <location>
        <begin position="88"/>
        <end position="237"/>
    </location>
</feature>
<dbReference type="CDD" id="cd07341">
    <property type="entry name" value="M56_BlaR1_MecR1_like"/>
    <property type="match status" value="1"/>
</dbReference>
<dbReference type="AlphaFoldDB" id="A0A1R1JSX8"/>
<keyword evidence="10" id="KW-1133">Transmembrane helix</keyword>
<proteinExistence type="inferred from homology"/>
<feature type="transmembrane region" description="Helical" evidence="10">
    <location>
        <begin position="88"/>
        <end position="108"/>
    </location>
</feature>
<feature type="active site" description="Acyl-ester intermediate" evidence="7">
    <location>
        <position position="370"/>
    </location>
</feature>
<keyword evidence="5" id="KW-0573">Peptidoglycan synthesis</keyword>
<evidence type="ECO:0000256" key="9">
    <source>
        <dbReference type="RuleBase" id="RU004016"/>
    </source>
</evidence>
<dbReference type="RefSeq" id="WP_076412386.1">
    <property type="nucleotide sequence ID" value="NZ_AP028040.1"/>
</dbReference>
<dbReference type="GO" id="GO:0006508">
    <property type="term" value="P:proteolysis"/>
    <property type="evidence" value="ECO:0007669"/>
    <property type="project" value="InterPro"/>
</dbReference>
<dbReference type="InterPro" id="IPR008756">
    <property type="entry name" value="Peptidase_M56"/>
</dbReference>
<dbReference type="SUPFAM" id="SSF56601">
    <property type="entry name" value="beta-lactamase/transpeptidase-like"/>
    <property type="match status" value="1"/>
</dbReference>
<feature type="transmembrane region" description="Helical" evidence="10">
    <location>
        <begin position="6"/>
        <end position="34"/>
    </location>
</feature>
<keyword evidence="10" id="KW-0472">Membrane</keyword>
<evidence type="ECO:0000256" key="1">
    <source>
        <dbReference type="ARBA" id="ARBA00007164"/>
    </source>
</evidence>
<dbReference type="InterPro" id="IPR012338">
    <property type="entry name" value="Beta-lactam/transpept-like"/>
</dbReference>
<organism evidence="13 14">
    <name type="scientific">Alcaligenes xylosoxydans xylosoxydans</name>
    <name type="common">Achromobacter xylosoxidans</name>
    <dbReference type="NCBI Taxonomy" id="85698"/>
    <lineage>
        <taxon>Bacteria</taxon>
        <taxon>Pseudomonadati</taxon>
        <taxon>Pseudomonadota</taxon>
        <taxon>Betaproteobacteria</taxon>
        <taxon>Burkholderiales</taxon>
        <taxon>Alcaligenaceae</taxon>
        <taxon>Achromobacter</taxon>
    </lineage>
</organism>
<evidence type="ECO:0000256" key="6">
    <source>
        <dbReference type="ARBA" id="ARBA00023316"/>
    </source>
</evidence>
<dbReference type="InterPro" id="IPR001967">
    <property type="entry name" value="Peptidase_S11_N"/>
</dbReference>
<sequence length="567" mass="59763">MSDVAFAMVWTLGASLPALAWKILCLHAATLALLCLTRRDDARLRYALLGAALLASVGIGATDVALAWRALPAPMATPASSAAATLWPLWLAAAWLAGCALAALRVLLGLGWLRGVLRASQPWADPAWQARVAGMAGRLRLSRAVGLRVVRNLSTPVTAGWLKPVILVPASLVTGMPADLLAALLAHELAHVRRHDYLVNLLQHAAEVLLFFHPSIWWLSRRLRIERERIADQMAAALIGSPMPLARALNALARAATESPAPVAPAARDGDLLDRIRRLARPDTLAARRAVALPALAMSCALAGFGAWSALAAGPAQPLSAQEAQRLMARMPGVQALIEASGASHVLVLDSRSGATLFGRAENDAVPIASLTKLVTAMVVLDTSPDLSRRIRIDERDALATASGAASPLPVGASVTLDTLLKLALMASDNRAAHALAGAYPGGETAFAEALQRKAAALHLEHTTLREATGLSNANRASAADIGRIINAAAAYPQIARDTTTLAETVEAAGSRFSYHNTNPLVGARDWDVRLSKTGNSTEAGRCLAMRLHIDDRDLTLVLLNGRADHA</sequence>
<dbReference type="GO" id="GO:0071555">
    <property type="term" value="P:cell wall organization"/>
    <property type="evidence" value="ECO:0007669"/>
    <property type="project" value="UniProtKB-KW"/>
</dbReference>
<evidence type="ECO:0000259" key="11">
    <source>
        <dbReference type="Pfam" id="PF00768"/>
    </source>
</evidence>
<feature type="binding site" evidence="8">
    <location>
        <position position="533"/>
    </location>
    <ligand>
        <name>substrate</name>
    </ligand>
</feature>
<evidence type="ECO:0000256" key="10">
    <source>
        <dbReference type="SAM" id="Phobius"/>
    </source>
</evidence>
<evidence type="ECO:0000256" key="7">
    <source>
        <dbReference type="PIRSR" id="PIRSR618044-1"/>
    </source>
</evidence>
<keyword evidence="3" id="KW-0378">Hydrolase</keyword>
<accession>A0A1R1JSX8</accession>
<evidence type="ECO:0000256" key="2">
    <source>
        <dbReference type="ARBA" id="ARBA00022729"/>
    </source>
</evidence>
<feature type="active site" evidence="7">
    <location>
        <position position="428"/>
    </location>
</feature>
<keyword evidence="10" id="KW-0812">Transmembrane</keyword>
<reference evidence="13 14" key="1">
    <citation type="submission" date="2016-09" db="EMBL/GenBank/DDBJ databases">
        <title>Phylogenomics of Achromobacter.</title>
        <authorList>
            <person name="Jeukens J."/>
            <person name="Freschi L."/>
            <person name="Vincent A.T."/>
            <person name="Emond-Rheault J.-G."/>
            <person name="Kukavica-Ibrulj I."/>
            <person name="Charette S.J."/>
            <person name="Levesque R.C."/>
        </authorList>
    </citation>
    <scope>NUCLEOTIDE SEQUENCE [LARGE SCALE GENOMIC DNA]</scope>
    <source>
        <strain evidence="13 14">AUS488</strain>
    </source>
</reference>
<comment type="similarity">
    <text evidence="1 9">Belongs to the peptidase S11 family.</text>
</comment>
<dbReference type="EMBL" id="MJMN01000015">
    <property type="protein sequence ID" value="OMG86414.1"/>
    <property type="molecule type" value="Genomic_DNA"/>
</dbReference>
<dbReference type="Pfam" id="PF05569">
    <property type="entry name" value="Peptidase_M56"/>
    <property type="match status" value="1"/>
</dbReference>
<evidence type="ECO:0008006" key="15">
    <source>
        <dbReference type="Google" id="ProtNLM"/>
    </source>
</evidence>
<protein>
    <recommendedName>
        <fullName evidence="15">D-alanyl-D-alanine endopeptidase</fullName>
    </recommendedName>
</protein>
<dbReference type="PRINTS" id="PR00725">
    <property type="entry name" value="DADACBPTASE1"/>
</dbReference>
<evidence type="ECO:0000256" key="5">
    <source>
        <dbReference type="ARBA" id="ARBA00022984"/>
    </source>
</evidence>
<evidence type="ECO:0000256" key="4">
    <source>
        <dbReference type="ARBA" id="ARBA00022960"/>
    </source>
</evidence>
<feature type="active site" description="Proton acceptor" evidence="7">
    <location>
        <position position="373"/>
    </location>
</feature>
<dbReference type="GO" id="GO:0009252">
    <property type="term" value="P:peptidoglycan biosynthetic process"/>
    <property type="evidence" value="ECO:0007669"/>
    <property type="project" value="UniProtKB-KW"/>
</dbReference>
<dbReference type="Pfam" id="PF00768">
    <property type="entry name" value="Peptidase_S11"/>
    <property type="match status" value="1"/>
</dbReference>
<dbReference type="Gene3D" id="3.30.2010.10">
    <property type="entry name" value="Metalloproteases ('zincins'), catalytic domain"/>
    <property type="match status" value="1"/>
</dbReference>
<dbReference type="InterPro" id="IPR018044">
    <property type="entry name" value="Peptidase_S11"/>
</dbReference>
<dbReference type="InterPro" id="IPR052173">
    <property type="entry name" value="Beta-lactam_resp_regulator"/>
</dbReference>